<organism evidence="1 2">
    <name type="scientific">Amblyomma americanum</name>
    <name type="common">Lone star tick</name>
    <dbReference type="NCBI Taxonomy" id="6943"/>
    <lineage>
        <taxon>Eukaryota</taxon>
        <taxon>Metazoa</taxon>
        <taxon>Ecdysozoa</taxon>
        <taxon>Arthropoda</taxon>
        <taxon>Chelicerata</taxon>
        <taxon>Arachnida</taxon>
        <taxon>Acari</taxon>
        <taxon>Parasitiformes</taxon>
        <taxon>Ixodida</taxon>
        <taxon>Ixodoidea</taxon>
        <taxon>Ixodidae</taxon>
        <taxon>Amblyomminae</taxon>
        <taxon>Amblyomma</taxon>
    </lineage>
</organism>
<gene>
    <name evidence="1" type="ORF">V5799_005684</name>
</gene>
<accession>A0AAQ4DYJ4</accession>
<keyword evidence="2" id="KW-1185">Reference proteome</keyword>
<reference evidence="1 2" key="1">
    <citation type="journal article" date="2023" name="Arcadia Sci">
        <title>De novo assembly of a long-read Amblyomma americanum tick genome.</title>
        <authorList>
            <person name="Chou S."/>
            <person name="Poskanzer K.E."/>
            <person name="Rollins M."/>
            <person name="Thuy-Boun P.S."/>
        </authorList>
    </citation>
    <scope>NUCLEOTIDE SEQUENCE [LARGE SCALE GENOMIC DNA]</scope>
    <source>
        <strain evidence="1">F_SG_1</strain>
        <tissue evidence="1">Salivary glands</tissue>
    </source>
</reference>
<dbReference type="EMBL" id="JARKHS020025383">
    <property type="protein sequence ID" value="KAK8767534.1"/>
    <property type="molecule type" value="Genomic_DNA"/>
</dbReference>
<name>A0AAQ4DYJ4_AMBAM</name>
<dbReference type="AlphaFoldDB" id="A0AAQ4DYJ4"/>
<sequence length="123" mass="14006">MASGTWRGDLRRCRDVARLLEALENRPDDEDVKRVFFTPSPARLELICWVLITIDPSGVTDDCLSPSVNHEQLRDRIVGVLTQLNDLCGADFEPFVDGTTAHREQRPLWAQLLKTAEFAQRNE</sequence>
<proteinExistence type="predicted"/>
<evidence type="ECO:0000313" key="2">
    <source>
        <dbReference type="Proteomes" id="UP001321473"/>
    </source>
</evidence>
<protein>
    <submittedName>
        <fullName evidence="1">Uncharacterized protein</fullName>
    </submittedName>
</protein>
<dbReference type="Proteomes" id="UP001321473">
    <property type="component" value="Unassembled WGS sequence"/>
</dbReference>
<evidence type="ECO:0000313" key="1">
    <source>
        <dbReference type="EMBL" id="KAK8767534.1"/>
    </source>
</evidence>
<comment type="caution">
    <text evidence="1">The sequence shown here is derived from an EMBL/GenBank/DDBJ whole genome shotgun (WGS) entry which is preliminary data.</text>
</comment>